<organism evidence="1 2">
    <name type="scientific">Legionella micdadei</name>
    <name type="common">Tatlockia micdadei</name>
    <dbReference type="NCBI Taxonomy" id="451"/>
    <lineage>
        <taxon>Bacteria</taxon>
        <taxon>Pseudomonadati</taxon>
        <taxon>Pseudomonadota</taxon>
        <taxon>Gammaproteobacteria</taxon>
        <taxon>Legionellales</taxon>
        <taxon>Legionellaceae</taxon>
        <taxon>Legionella</taxon>
    </lineage>
</organism>
<dbReference type="HOGENOM" id="CLU_3240735_0_0_6"/>
<accession>A0A098GC16</accession>
<evidence type="ECO:0000313" key="2">
    <source>
        <dbReference type="Proteomes" id="UP000032414"/>
    </source>
</evidence>
<dbReference type="Proteomes" id="UP000032414">
    <property type="component" value="Chromosome I"/>
</dbReference>
<sequence>MKRNCHLTELTISQSVGFDSLRINHLACIFEALAQLEVLVTII</sequence>
<proteinExistence type="predicted"/>
<protein>
    <submittedName>
        <fullName evidence="1">Uncharacterized protein</fullName>
    </submittedName>
</protein>
<dbReference type="EMBL" id="LN614830">
    <property type="protein sequence ID" value="CEG60043.1"/>
    <property type="molecule type" value="Genomic_DNA"/>
</dbReference>
<evidence type="ECO:0000313" key="1">
    <source>
        <dbReference type="EMBL" id="CEG60043.1"/>
    </source>
</evidence>
<dbReference type="AlphaFoldDB" id="A0A098GC16"/>
<dbReference type="KEGG" id="tmc:LMI_0719"/>
<reference evidence="2" key="1">
    <citation type="submission" date="2014-09" db="EMBL/GenBank/DDBJ databases">
        <authorList>
            <person name="Gomez-Valero L."/>
        </authorList>
    </citation>
    <scope>NUCLEOTIDE SEQUENCE [LARGE SCALE GENOMIC DNA]</scope>
    <source>
        <strain evidence="2">ATCC33218</strain>
    </source>
</reference>
<gene>
    <name evidence="1" type="ORF">LMI_0719</name>
</gene>
<name>A0A098GC16_LEGMI</name>